<proteinExistence type="predicted"/>
<evidence type="ECO:0000256" key="5">
    <source>
        <dbReference type="SAM" id="MobiDB-lite"/>
    </source>
</evidence>
<dbReference type="PANTHER" id="PTHR10131:SF161">
    <property type="entry name" value="F26K24.24 PROTEIN"/>
    <property type="match status" value="1"/>
</dbReference>
<feature type="zinc finger region" description="TRAF-type" evidence="4">
    <location>
        <begin position="164"/>
        <end position="205"/>
    </location>
</feature>
<accession>A0AAD8I7G1</accession>
<dbReference type="InterPro" id="IPR013083">
    <property type="entry name" value="Znf_RING/FYVE/PHD"/>
</dbReference>
<evidence type="ECO:0000256" key="4">
    <source>
        <dbReference type="PROSITE-ProRule" id="PRU00207"/>
    </source>
</evidence>
<reference evidence="7" key="1">
    <citation type="submission" date="2023-02" db="EMBL/GenBank/DDBJ databases">
        <title>Genome of toxic invasive species Heracleum sosnowskyi carries increased number of genes despite the absence of recent whole-genome duplications.</title>
        <authorList>
            <person name="Schelkunov M."/>
            <person name="Shtratnikova V."/>
            <person name="Makarenko M."/>
            <person name="Klepikova A."/>
            <person name="Omelchenko D."/>
            <person name="Novikova G."/>
            <person name="Obukhova E."/>
            <person name="Bogdanov V."/>
            <person name="Penin A."/>
            <person name="Logacheva M."/>
        </authorList>
    </citation>
    <scope>NUCLEOTIDE SEQUENCE</scope>
    <source>
        <strain evidence="7">Hsosn_3</strain>
        <tissue evidence="7">Leaf</tissue>
    </source>
</reference>
<dbReference type="InterPro" id="IPR001293">
    <property type="entry name" value="Znf_TRAF"/>
</dbReference>
<dbReference type="Gene3D" id="3.30.40.10">
    <property type="entry name" value="Zinc/RING finger domain, C3HC4 (zinc finger)"/>
    <property type="match status" value="1"/>
</dbReference>
<evidence type="ECO:0000259" key="6">
    <source>
        <dbReference type="PROSITE" id="PS50145"/>
    </source>
</evidence>
<sequence length="504" mass="56588">MEPPPTDGCIERDKLEEVKEGGPMHHCNLFDAEAEVVVLEGEAETEVPEHPFDIISDFIDDFASSKRNFFSNVAAWLLSDRREDRIDDFVQEMEMTGFWMIGRREMVAQTLLKNVDFKDSFHCNKKFNSEDDLAAHLPQCRYRSVHCPNEGCDDQFSAGNSEIHDAVCPFKMLPCEQNCSEILMSREMDRHCITVCPMKNINCPFSSSIHKEAATENLKHRVKQLEELSSPEQLAEAQIVRSLTTVIKKLEEKLGPIDVMPKTTSSEGIPSQKEKFADAPEEKEEHVESSNTKEVPTQPPPENEAIDSPTEYKDSSQSPVSSKELSVSPDKSESSVVSFAKTEELIDTKNRTMQSPAKEQHLEESPATKDSIRESLAKEEHPVESSAVAKDVSDPPAKIEEHKESSDKKSLAGNDLSSSQVKKEELVDSPTKDRTTESSAKEEHPVESSIVKDPSDPPAKIEEHKESSDQKSIAGNDLSSCQDKNEEHNNVLQLIWKCEYPCRK</sequence>
<dbReference type="Proteomes" id="UP001237642">
    <property type="component" value="Unassembled WGS sequence"/>
</dbReference>
<organism evidence="7 8">
    <name type="scientific">Heracleum sosnowskyi</name>
    <dbReference type="NCBI Taxonomy" id="360622"/>
    <lineage>
        <taxon>Eukaryota</taxon>
        <taxon>Viridiplantae</taxon>
        <taxon>Streptophyta</taxon>
        <taxon>Embryophyta</taxon>
        <taxon>Tracheophyta</taxon>
        <taxon>Spermatophyta</taxon>
        <taxon>Magnoliopsida</taxon>
        <taxon>eudicotyledons</taxon>
        <taxon>Gunneridae</taxon>
        <taxon>Pentapetalae</taxon>
        <taxon>asterids</taxon>
        <taxon>campanulids</taxon>
        <taxon>Apiales</taxon>
        <taxon>Apiaceae</taxon>
        <taxon>Apioideae</taxon>
        <taxon>apioid superclade</taxon>
        <taxon>Tordylieae</taxon>
        <taxon>Tordyliinae</taxon>
        <taxon>Heracleum</taxon>
    </lineage>
</organism>
<evidence type="ECO:0000313" key="8">
    <source>
        <dbReference type="Proteomes" id="UP001237642"/>
    </source>
</evidence>
<keyword evidence="3 4" id="KW-0862">Zinc</keyword>
<feature type="compositionally biased region" description="Polar residues" evidence="5">
    <location>
        <begin position="315"/>
        <end position="325"/>
    </location>
</feature>
<gene>
    <name evidence="7" type="ORF">POM88_026804</name>
</gene>
<feature type="compositionally biased region" description="Basic and acidic residues" evidence="5">
    <location>
        <begin position="358"/>
        <end position="383"/>
    </location>
</feature>
<protein>
    <submittedName>
        <fullName evidence="7">TRAF-type domain-containing protein</fullName>
    </submittedName>
</protein>
<evidence type="ECO:0000256" key="2">
    <source>
        <dbReference type="ARBA" id="ARBA00022771"/>
    </source>
</evidence>
<reference evidence="7" key="2">
    <citation type="submission" date="2023-05" db="EMBL/GenBank/DDBJ databases">
        <authorList>
            <person name="Schelkunov M.I."/>
        </authorList>
    </citation>
    <scope>NUCLEOTIDE SEQUENCE</scope>
    <source>
        <strain evidence="7">Hsosn_3</strain>
        <tissue evidence="7">Leaf</tissue>
    </source>
</reference>
<keyword evidence="2 4" id="KW-0863">Zinc-finger</keyword>
<feature type="region of interest" description="Disordered" evidence="5">
    <location>
        <begin position="258"/>
        <end position="486"/>
    </location>
</feature>
<feature type="compositionally biased region" description="Basic and acidic residues" evidence="5">
    <location>
        <begin position="421"/>
        <end position="446"/>
    </location>
</feature>
<feature type="compositionally biased region" description="Basic and acidic residues" evidence="5">
    <location>
        <begin position="272"/>
        <end position="288"/>
    </location>
</feature>
<keyword evidence="1 4" id="KW-0479">Metal-binding</keyword>
<dbReference type="AlphaFoldDB" id="A0AAD8I7G1"/>
<feature type="compositionally biased region" description="Polar residues" evidence="5">
    <location>
        <begin position="470"/>
        <end position="482"/>
    </location>
</feature>
<evidence type="ECO:0000256" key="3">
    <source>
        <dbReference type="ARBA" id="ARBA00022833"/>
    </source>
</evidence>
<dbReference type="Pfam" id="PF02176">
    <property type="entry name" value="zf-TRAF"/>
    <property type="match status" value="1"/>
</dbReference>
<comment type="caution">
    <text evidence="7">The sequence shown here is derived from an EMBL/GenBank/DDBJ whole genome shotgun (WGS) entry which is preliminary data.</text>
</comment>
<dbReference type="PROSITE" id="PS50145">
    <property type="entry name" value="ZF_TRAF"/>
    <property type="match status" value="1"/>
</dbReference>
<dbReference type="GO" id="GO:0008270">
    <property type="term" value="F:zinc ion binding"/>
    <property type="evidence" value="ECO:0007669"/>
    <property type="project" value="UniProtKB-KW"/>
</dbReference>
<dbReference type="EMBL" id="JAUIZM010000006">
    <property type="protein sequence ID" value="KAK1380060.1"/>
    <property type="molecule type" value="Genomic_DNA"/>
</dbReference>
<evidence type="ECO:0000256" key="1">
    <source>
        <dbReference type="ARBA" id="ARBA00022723"/>
    </source>
</evidence>
<feature type="compositionally biased region" description="Basic and acidic residues" evidence="5">
    <location>
        <begin position="341"/>
        <end position="350"/>
    </location>
</feature>
<dbReference type="PANTHER" id="PTHR10131">
    <property type="entry name" value="TNF RECEPTOR ASSOCIATED FACTOR"/>
    <property type="match status" value="1"/>
</dbReference>
<feature type="compositionally biased region" description="Basic and acidic residues" evidence="5">
    <location>
        <begin position="391"/>
        <end position="410"/>
    </location>
</feature>
<name>A0AAD8I7G1_9APIA</name>
<feature type="compositionally biased region" description="Basic and acidic residues" evidence="5">
    <location>
        <begin position="453"/>
        <end position="469"/>
    </location>
</feature>
<keyword evidence="8" id="KW-1185">Reference proteome</keyword>
<evidence type="ECO:0000313" key="7">
    <source>
        <dbReference type="EMBL" id="KAK1380060.1"/>
    </source>
</evidence>
<feature type="domain" description="TRAF-type" evidence="6">
    <location>
        <begin position="164"/>
        <end position="205"/>
    </location>
</feature>